<evidence type="ECO:0000313" key="3">
    <source>
        <dbReference type="EMBL" id="MEJ1154021.1"/>
    </source>
</evidence>
<feature type="transmembrane region" description="Helical" evidence="1">
    <location>
        <begin position="124"/>
        <end position="144"/>
    </location>
</feature>
<dbReference type="SUPFAM" id="SSF56524">
    <property type="entry name" value="Oxidoreductase molybdopterin-binding domain"/>
    <property type="match status" value="1"/>
</dbReference>
<evidence type="ECO:0000259" key="2">
    <source>
        <dbReference type="Pfam" id="PF00174"/>
    </source>
</evidence>
<feature type="transmembrane region" description="Helical" evidence="1">
    <location>
        <begin position="73"/>
        <end position="93"/>
    </location>
</feature>
<feature type="domain" description="Oxidoreductase molybdopterin-binding" evidence="2">
    <location>
        <begin position="266"/>
        <end position="415"/>
    </location>
</feature>
<keyword evidence="1" id="KW-0812">Transmembrane</keyword>
<accession>A0ABU8LP94</accession>
<name>A0ABU8LP94_9MICO</name>
<sequence>MAIKQPADRPAYPLTWVAGIASITLGAGLGELTAGVLAPESSPFAVVGDALVDAAPSWAKDAAIALFGTADKVALFVGIAIVAVALAALAGWLQSRTPPWGLVVVGAFGATGVVAAMTRADAGPFAWVPSLVAGVVAALALHLLTRLLSPAARASRAGAPSVVSQGTSATAAATAATPATADQNPDRRTFFVWAGAATAAGVLATIAGSAVRAGSRTVSAVRQAIGLPAAAVPAAAVSTSAELAISGLAPVITPNTEFYRIDTALIVPQVDTSGWSLRIHGMVKQEVTITWDDLVALPLEESYTTLSCVSNSVGGDLIGNAKWLGYPIRELLARAEPTADADMVLSQSIDGFTASTPLSVLTDDRDSILAIGMNDEPLPIEHGFPVRMVVPGLYGYVSATKWVTELKVTTFEQDKAYWSTRGWSELGPIKLQSRIDVPTRNQSVPAGETVIAGVAWQPHVGVSKVEVQIDGGEWVETTLATAISDDTWVQWSMPWTATSGSHTISCRATNVNGETQTDAIAPPAPDGATGWQQISINVA</sequence>
<keyword evidence="1" id="KW-0472">Membrane</keyword>
<dbReference type="Pfam" id="PF17957">
    <property type="entry name" value="Big_7"/>
    <property type="match status" value="1"/>
</dbReference>
<evidence type="ECO:0000256" key="1">
    <source>
        <dbReference type="SAM" id="Phobius"/>
    </source>
</evidence>
<keyword evidence="1" id="KW-1133">Transmembrane helix</keyword>
<reference evidence="3 4" key="1">
    <citation type="submission" date="2024-02" db="EMBL/GenBank/DDBJ databases">
        <authorList>
            <person name="Saticioglu I.B."/>
        </authorList>
    </citation>
    <scope>NUCLEOTIDE SEQUENCE [LARGE SCALE GENOMIC DNA]</scope>
    <source>
        <strain evidence="3 4">Mu-86</strain>
    </source>
</reference>
<dbReference type="InterPro" id="IPR000572">
    <property type="entry name" value="OxRdtase_Mopterin-bd_dom"/>
</dbReference>
<dbReference type="Gene3D" id="2.60.40.650">
    <property type="match status" value="1"/>
</dbReference>
<dbReference type="RefSeq" id="WP_337336472.1">
    <property type="nucleotide sequence ID" value="NZ_JBBDGL010000001.1"/>
</dbReference>
<dbReference type="EMBL" id="JBBDGL010000001">
    <property type="protein sequence ID" value="MEJ1154021.1"/>
    <property type="molecule type" value="Genomic_DNA"/>
</dbReference>
<dbReference type="Gene3D" id="3.90.420.10">
    <property type="entry name" value="Oxidoreductase, molybdopterin-binding domain"/>
    <property type="match status" value="1"/>
</dbReference>
<comment type="caution">
    <text evidence="3">The sequence shown here is derived from an EMBL/GenBank/DDBJ whole genome shotgun (WGS) entry which is preliminary data.</text>
</comment>
<dbReference type="InterPro" id="IPR036374">
    <property type="entry name" value="OxRdtase_Mopterin-bd_sf"/>
</dbReference>
<dbReference type="PANTHER" id="PTHR19372">
    <property type="entry name" value="SULFITE REDUCTASE"/>
    <property type="match status" value="1"/>
</dbReference>
<keyword evidence="4" id="KW-1185">Reference proteome</keyword>
<dbReference type="SUPFAM" id="SSF81296">
    <property type="entry name" value="E set domains"/>
    <property type="match status" value="1"/>
</dbReference>
<proteinExistence type="predicted"/>
<dbReference type="PANTHER" id="PTHR19372:SF7">
    <property type="entry name" value="SULFITE OXIDASE, MITOCHONDRIAL"/>
    <property type="match status" value="1"/>
</dbReference>
<gene>
    <name evidence="3" type="ORF">WDU96_00220</name>
</gene>
<feature type="transmembrane region" description="Helical" evidence="1">
    <location>
        <begin position="100"/>
        <end position="118"/>
    </location>
</feature>
<dbReference type="Pfam" id="PF00174">
    <property type="entry name" value="Oxidored_molyb"/>
    <property type="match status" value="1"/>
</dbReference>
<feature type="transmembrane region" description="Helical" evidence="1">
    <location>
        <begin position="12"/>
        <end position="30"/>
    </location>
</feature>
<dbReference type="InterPro" id="IPR014756">
    <property type="entry name" value="Ig_E-set"/>
</dbReference>
<organism evidence="3 4">
    <name type="scientific">Microbacterium marmarense</name>
    <dbReference type="NCBI Taxonomy" id="3122051"/>
    <lineage>
        <taxon>Bacteria</taxon>
        <taxon>Bacillati</taxon>
        <taxon>Actinomycetota</taxon>
        <taxon>Actinomycetes</taxon>
        <taxon>Micrococcales</taxon>
        <taxon>Microbacteriaceae</taxon>
        <taxon>Microbacterium</taxon>
    </lineage>
</organism>
<protein>
    <submittedName>
        <fullName evidence="3">Molybdopterin-dependent oxidoreductase</fullName>
    </submittedName>
</protein>
<feature type="transmembrane region" description="Helical" evidence="1">
    <location>
        <begin position="190"/>
        <end position="211"/>
    </location>
</feature>
<evidence type="ECO:0000313" key="4">
    <source>
        <dbReference type="Proteomes" id="UP001368654"/>
    </source>
</evidence>
<dbReference type="Proteomes" id="UP001368654">
    <property type="component" value="Unassembled WGS sequence"/>
</dbReference>